<dbReference type="Proteomes" id="UP000007819">
    <property type="component" value="Chromosome A2"/>
</dbReference>
<dbReference type="Pfam" id="PF00400">
    <property type="entry name" value="WD40"/>
    <property type="match status" value="1"/>
</dbReference>
<dbReference type="PROSITE" id="PS50082">
    <property type="entry name" value="WD_REPEATS_2"/>
    <property type="match status" value="1"/>
</dbReference>
<dbReference type="KEGG" id="api:115034162"/>
<dbReference type="EnsemblMetazoa" id="XM_029490002.1">
    <property type="protein sequence ID" value="XP_029345862.1"/>
    <property type="gene ID" value="LOC115034162"/>
</dbReference>
<dbReference type="AlphaFoldDB" id="A0A8R2NTJ6"/>
<protein>
    <submittedName>
        <fullName evidence="4">Uncharacterized protein</fullName>
    </submittedName>
</protein>
<evidence type="ECO:0000256" key="1">
    <source>
        <dbReference type="ARBA" id="ARBA00022574"/>
    </source>
</evidence>
<dbReference type="InterPro" id="IPR019775">
    <property type="entry name" value="WD40_repeat_CS"/>
</dbReference>
<evidence type="ECO:0000256" key="2">
    <source>
        <dbReference type="ARBA" id="ARBA00022737"/>
    </source>
</evidence>
<dbReference type="Gene3D" id="2.130.10.10">
    <property type="entry name" value="YVTN repeat-like/Quinoprotein amine dehydrogenase"/>
    <property type="match status" value="1"/>
</dbReference>
<evidence type="ECO:0000313" key="4">
    <source>
        <dbReference type="EnsemblMetazoa" id="XP_029345862.1"/>
    </source>
</evidence>
<dbReference type="PROSITE" id="PS50294">
    <property type="entry name" value="WD_REPEATS_REGION"/>
    <property type="match status" value="1"/>
</dbReference>
<proteinExistence type="predicted"/>
<dbReference type="SUPFAM" id="SSF50978">
    <property type="entry name" value="WD40 repeat-like"/>
    <property type="match status" value="1"/>
</dbReference>
<name>A0A8R2NTJ6_ACYPI</name>
<reference evidence="4" key="2">
    <citation type="submission" date="2022-06" db="UniProtKB">
        <authorList>
            <consortium name="EnsemblMetazoa"/>
        </authorList>
    </citation>
    <scope>IDENTIFICATION</scope>
</reference>
<dbReference type="GeneID" id="115034162"/>
<dbReference type="SMART" id="SM00320">
    <property type="entry name" value="WD40"/>
    <property type="match status" value="1"/>
</dbReference>
<dbReference type="InterPro" id="IPR001680">
    <property type="entry name" value="WD40_rpt"/>
</dbReference>
<dbReference type="InterPro" id="IPR036322">
    <property type="entry name" value="WD40_repeat_dom_sf"/>
</dbReference>
<dbReference type="InterPro" id="IPR015943">
    <property type="entry name" value="WD40/YVTN_repeat-like_dom_sf"/>
</dbReference>
<keyword evidence="1 3" id="KW-0853">WD repeat</keyword>
<sequence>MKLNKFYIRYYPPGIVFEYQKRRKIKQKILDLFDIERETNVEKLAAQIARDEPLITPKILPQLETILQKLKDKTLFNNRDNVHKSFNVDKTLSSGHLLPITNVSIDKIGDICATGSYDRTCKIWNTRTGEETSTLIGHENAVYVVSLAISGRLVSHECVCGEHRYPPWHDMPN</sequence>
<keyword evidence="5" id="KW-1185">Reference proteome</keyword>
<dbReference type="PROSITE" id="PS00678">
    <property type="entry name" value="WD_REPEATS_1"/>
    <property type="match status" value="1"/>
</dbReference>
<evidence type="ECO:0000313" key="5">
    <source>
        <dbReference type="Proteomes" id="UP000007819"/>
    </source>
</evidence>
<dbReference type="OrthoDB" id="674604at2759"/>
<evidence type="ECO:0000256" key="3">
    <source>
        <dbReference type="PROSITE-ProRule" id="PRU00221"/>
    </source>
</evidence>
<reference evidence="5" key="1">
    <citation type="submission" date="2010-06" db="EMBL/GenBank/DDBJ databases">
        <authorList>
            <person name="Jiang H."/>
            <person name="Abraham K."/>
            <person name="Ali S."/>
            <person name="Alsbrooks S.L."/>
            <person name="Anim B.N."/>
            <person name="Anosike U.S."/>
            <person name="Attaway T."/>
            <person name="Bandaranaike D.P."/>
            <person name="Battles P.K."/>
            <person name="Bell S.N."/>
            <person name="Bell A.V."/>
            <person name="Beltran B."/>
            <person name="Bickham C."/>
            <person name="Bustamante Y."/>
            <person name="Caleb T."/>
            <person name="Canada A."/>
            <person name="Cardenas V."/>
            <person name="Carter K."/>
            <person name="Chacko J."/>
            <person name="Chandrabose M.N."/>
            <person name="Chavez D."/>
            <person name="Chavez A."/>
            <person name="Chen L."/>
            <person name="Chu H.-S."/>
            <person name="Claassen K.J."/>
            <person name="Cockrell R."/>
            <person name="Collins M."/>
            <person name="Cooper J.A."/>
            <person name="Cree A."/>
            <person name="Curry S.M."/>
            <person name="Da Y."/>
            <person name="Dao M.D."/>
            <person name="Das B."/>
            <person name="Davila M.-L."/>
            <person name="Davy-Carroll L."/>
            <person name="Denson S."/>
            <person name="Dinh H."/>
            <person name="Ebong V.E."/>
            <person name="Edwards J.R."/>
            <person name="Egan A."/>
            <person name="El-Daye J."/>
            <person name="Escobedo L."/>
            <person name="Fernandez S."/>
            <person name="Fernando P.R."/>
            <person name="Flagg N."/>
            <person name="Forbes L.D."/>
            <person name="Fowler R.G."/>
            <person name="Fu Q."/>
            <person name="Gabisi R.A."/>
            <person name="Ganer J."/>
            <person name="Garbino Pronczuk A."/>
            <person name="Garcia R.M."/>
            <person name="Garner T."/>
            <person name="Garrett T.E."/>
            <person name="Gonzalez D.A."/>
            <person name="Hamid H."/>
            <person name="Hawkins E.S."/>
            <person name="Hirani K."/>
            <person name="Hogues M.E."/>
            <person name="Hollins B."/>
            <person name="Hsiao C.-H."/>
            <person name="Jabil R."/>
            <person name="James M.L."/>
            <person name="Jhangiani S.N."/>
            <person name="Johnson B."/>
            <person name="Johnson Q."/>
            <person name="Joshi V."/>
            <person name="Kalu J.B."/>
            <person name="Kam C."/>
            <person name="Kashfia A."/>
            <person name="Keebler J."/>
            <person name="Kisamo H."/>
            <person name="Kovar C.L."/>
            <person name="Lago L.A."/>
            <person name="Lai C.-Y."/>
            <person name="Laidlaw J."/>
            <person name="Lara F."/>
            <person name="Le T.-K."/>
            <person name="Lee S.L."/>
            <person name="Legall F.H."/>
            <person name="Lemon S.J."/>
            <person name="Lewis L.R."/>
            <person name="Li B."/>
            <person name="Liu Y."/>
            <person name="Liu Y.-S."/>
            <person name="Lopez J."/>
            <person name="Lozado R.J."/>
            <person name="Lu J."/>
            <person name="Madu R.C."/>
            <person name="Maheshwari M."/>
            <person name="Maheshwari R."/>
            <person name="Malloy K."/>
            <person name="Martinez E."/>
            <person name="Mathew T."/>
            <person name="Mercado I.C."/>
            <person name="Mercado C."/>
            <person name="Meyer B."/>
            <person name="Montgomery K."/>
            <person name="Morgan M.B."/>
            <person name="Munidasa M."/>
            <person name="Nazareth L.V."/>
            <person name="Nelson J."/>
            <person name="Ng B.M."/>
            <person name="Nguyen N.B."/>
            <person name="Nguyen P.Q."/>
            <person name="Nguyen T."/>
            <person name="Obregon M."/>
            <person name="Okwuonu G.O."/>
            <person name="Onwere C.G."/>
            <person name="Orozco G."/>
            <person name="Parra A."/>
            <person name="Patel S."/>
            <person name="Patil S."/>
            <person name="Perez A."/>
            <person name="Perez Y."/>
            <person name="Pham C."/>
            <person name="Primus E.L."/>
            <person name="Pu L.-L."/>
            <person name="Puazo M."/>
            <person name="Qin X."/>
            <person name="Quiroz J.B."/>
            <person name="Reese J."/>
            <person name="Richards S."/>
            <person name="Rives C.M."/>
            <person name="Robberts R."/>
            <person name="Ruiz S.J."/>
            <person name="Ruiz M.J."/>
            <person name="Santibanez J."/>
            <person name="Schneider B.W."/>
            <person name="Sisson I."/>
            <person name="Smith M."/>
            <person name="Sodergren E."/>
            <person name="Song X.-Z."/>
            <person name="Song B.B."/>
            <person name="Summersgill H."/>
            <person name="Thelus R."/>
            <person name="Thornton R.D."/>
            <person name="Trejos Z.Y."/>
            <person name="Usmani K."/>
            <person name="Vattathil S."/>
            <person name="Villasana D."/>
            <person name="Walker D.L."/>
            <person name="Wang S."/>
            <person name="Wang K."/>
            <person name="White C.S."/>
            <person name="Williams A.C."/>
            <person name="Williamson J."/>
            <person name="Wilson K."/>
            <person name="Woghiren I.O."/>
            <person name="Woodworth J.R."/>
            <person name="Worley K.C."/>
            <person name="Wright R.A."/>
            <person name="Wu W."/>
            <person name="Young L."/>
            <person name="Zhang L."/>
            <person name="Zhang J."/>
            <person name="Zhu Y."/>
            <person name="Muzny D.M."/>
            <person name="Weinstock G."/>
            <person name="Gibbs R.A."/>
        </authorList>
    </citation>
    <scope>NUCLEOTIDE SEQUENCE [LARGE SCALE GENOMIC DNA]</scope>
    <source>
        <strain evidence="5">LSR1</strain>
    </source>
</reference>
<dbReference type="RefSeq" id="XP_029345862.1">
    <property type="nucleotide sequence ID" value="XM_029490002.1"/>
</dbReference>
<accession>A0A8R2NTJ6</accession>
<keyword evidence="2" id="KW-0677">Repeat</keyword>
<feature type="repeat" description="WD" evidence="3">
    <location>
        <begin position="93"/>
        <end position="134"/>
    </location>
</feature>
<organism evidence="4 5">
    <name type="scientific">Acyrthosiphon pisum</name>
    <name type="common">Pea aphid</name>
    <dbReference type="NCBI Taxonomy" id="7029"/>
    <lineage>
        <taxon>Eukaryota</taxon>
        <taxon>Metazoa</taxon>
        <taxon>Ecdysozoa</taxon>
        <taxon>Arthropoda</taxon>
        <taxon>Hexapoda</taxon>
        <taxon>Insecta</taxon>
        <taxon>Pterygota</taxon>
        <taxon>Neoptera</taxon>
        <taxon>Paraneoptera</taxon>
        <taxon>Hemiptera</taxon>
        <taxon>Sternorrhyncha</taxon>
        <taxon>Aphidomorpha</taxon>
        <taxon>Aphidoidea</taxon>
        <taxon>Aphididae</taxon>
        <taxon>Macrosiphini</taxon>
        <taxon>Acyrthosiphon</taxon>
    </lineage>
</organism>